<dbReference type="GO" id="GO:0000160">
    <property type="term" value="P:phosphorelay signal transduction system"/>
    <property type="evidence" value="ECO:0007669"/>
    <property type="project" value="UniProtKB-KW"/>
</dbReference>
<dbReference type="SMART" id="SM00448">
    <property type="entry name" value="REC"/>
    <property type="match status" value="1"/>
</dbReference>
<evidence type="ECO:0000313" key="5">
    <source>
        <dbReference type="EMBL" id="BDU73281.1"/>
    </source>
</evidence>
<dbReference type="InterPro" id="IPR050595">
    <property type="entry name" value="Bact_response_regulator"/>
</dbReference>
<dbReference type="InterPro" id="IPR001789">
    <property type="entry name" value="Sig_transdc_resp-reg_receiver"/>
</dbReference>
<evidence type="ECO:0000256" key="2">
    <source>
        <dbReference type="ARBA" id="ARBA00023012"/>
    </source>
</evidence>
<feature type="domain" description="Response regulatory" evidence="4">
    <location>
        <begin position="3"/>
        <end position="119"/>
    </location>
</feature>
<organism evidence="5 6">
    <name type="scientific">Mesoterricola silvestris</name>
    <dbReference type="NCBI Taxonomy" id="2927979"/>
    <lineage>
        <taxon>Bacteria</taxon>
        <taxon>Pseudomonadati</taxon>
        <taxon>Acidobacteriota</taxon>
        <taxon>Holophagae</taxon>
        <taxon>Holophagales</taxon>
        <taxon>Holophagaceae</taxon>
        <taxon>Mesoterricola</taxon>
    </lineage>
</organism>
<evidence type="ECO:0000256" key="1">
    <source>
        <dbReference type="ARBA" id="ARBA00022553"/>
    </source>
</evidence>
<dbReference type="PROSITE" id="PS50110">
    <property type="entry name" value="RESPONSE_REGULATORY"/>
    <property type="match status" value="1"/>
</dbReference>
<dbReference type="CDD" id="cd00156">
    <property type="entry name" value="REC"/>
    <property type="match status" value="1"/>
</dbReference>
<proteinExistence type="predicted"/>
<dbReference type="Pfam" id="PF00072">
    <property type="entry name" value="Response_reg"/>
    <property type="match status" value="1"/>
</dbReference>
<keyword evidence="1 3" id="KW-0597">Phosphoprotein</keyword>
<dbReference type="Gene3D" id="3.40.50.2300">
    <property type="match status" value="1"/>
</dbReference>
<dbReference type="EMBL" id="AP027080">
    <property type="protein sequence ID" value="BDU73281.1"/>
    <property type="molecule type" value="Genomic_DNA"/>
</dbReference>
<dbReference type="SUPFAM" id="SSF52172">
    <property type="entry name" value="CheY-like"/>
    <property type="match status" value="1"/>
</dbReference>
<dbReference type="RefSeq" id="WP_316411932.1">
    <property type="nucleotide sequence ID" value="NZ_AP027080.1"/>
</dbReference>
<evidence type="ECO:0000256" key="3">
    <source>
        <dbReference type="PROSITE-ProRule" id="PRU00169"/>
    </source>
</evidence>
<dbReference type="InterPro" id="IPR011006">
    <property type="entry name" value="CheY-like_superfamily"/>
</dbReference>
<dbReference type="PANTHER" id="PTHR44591:SF14">
    <property type="entry name" value="PROTEIN PILG"/>
    <property type="match status" value="1"/>
</dbReference>
<protein>
    <submittedName>
        <fullName evidence="5">Response regulator</fullName>
    </submittedName>
</protein>
<sequence>MTKVLVIDDSAFFRKVLRGFLEEDGFQVDDFEPLSALEVLERARAFLPDLVVTDYTMPYVDGLAVLRMIRRHGPSLPVVVLTAYRDPQREARLREHAPVWVLHKPMKGEDIVKAVKGIVAGPAPGPAPA</sequence>
<dbReference type="KEGG" id="msil:METEAL_24550"/>
<dbReference type="PANTHER" id="PTHR44591">
    <property type="entry name" value="STRESS RESPONSE REGULATOR PROTEIN 1"/>
    <property type="match status" value="1"/>
</dbReference>
<name>A0AA48K9B8_9BACT</name>
<evidence type="ECO:0000313" key="6">
    <source>
        <dbReference type="Proteomes" id="UP001238179"/>
    </source>
</evidence>
<reference evidence="6" key="1">
    <citation type="journal article" date="2023" name="Int. J. Syst. Evol. Microbiol.">
        <title>Mesoterricola silvestris gen. nov., sp. nov., Mesoterricola sediminis sp. nov., Geothrix oryzae sp. nov., Geothrix edaphica sp. nov., Geothrix rubra sp. nov., and Geothrix limicola sp. nov., six novel members of Acidobacteriota isolated from soils.</title>
        <authorList>
            <person name="Itoh H."/>
            <person name="Sugisawa Y."/>
            <person name="Mise K."/>
            <person name="Xu Z."/>
            <person name="Kuniyasu M."/>
            <person name="Ushijima N."/>
            <person name="Kawano K."/>
            <person name="Kobayashi E."/>
            <person name="Shiratori Y."/>
            <person name="Masuda Y."/>
            <person name="Senoo K."/>
        </authorList>
    </citation>
    <scope>NUCLEOTIDE SEQUENCE [LARGE SCALE GENOMIC DNA]</scope>
    <source>
        <strain evidence="6">W79</strain>
    </source>
</reference>
<gene>
    <name evidence="5" type="ORF">METEAL_24550</name>
</gene>
<dbReference type="Proteomes" id="UP001238179">
    <property type="component" value="Chromosome"/>
</dbReference>
<accession>A0AA48K9B8</accession>
<keyword evidence="2" id="KW-0902">Two-component regulatory system</keyword>
<evidence type="ECO:0000259" key="4">
    <source>
        <dbReference type="PROSITE" id="PS50110"/>
    </source>
</evidence>
<keyword evidence="6" id="KW-1185">Reference proteome</keyword>
<dbReference type="AlphaFoldDB" id="A0AA48K9B8"/>
<feature type="modified residue" description="4-aspartylphosphate" evidence="3">
    <location>
        <position position="54"/>
    </location>
</feature>